<dbReference type="KEGG" id="nfl:COO91_04391"/>
<accession>A0A2K8SSM1</accession>
<protein>
    <submittedName>
        <fullName evidence="1">Uncharacterized protein</fullName>
    </submittedName>
</protein>
<evidence type="ECO:0000313" key="1">
    <source>
        <dbReference type="EMBL" id="AUB38421.1"/>
    </source>
</evidence>
<dbReference type="Proteomes" id="UP000232003">
    <property type="component" value="Chromosome"/>
</dbReference>
<reference evidence="1 2" key="1">
    <citation type="submission" date="2017-11" db="EMBL/GenBank/DDBJ databases">
        <title>Complete genome of a free-living desiccation-tolerant cyanobacterium and its photosynthetic adaptation to extreme terrestrial habitat.</title>
        <authorList>
            <person name="Shang J."/>
        </authorList>
    </citation>
    <scope>NUCLEOTIDE SEQUENCE [LARGE SCALE GENOMIC DNA]</scope>
    <source>
        <strain evidence="1 2">CCNUN1</strain>
    </source>
</reference>
<dbReference type="AlphaFoldDB" id="A0A2K8SSM1"/>
<organism evidence="1 2">
    <name type="scientific">Nostoc flagelliforme CCNUN1</name>
    <dbReference type="NCBI Taxonomy" id="2038116"/>
    <lineage>
        <taxon>Bacteria</taxon>
        <taxon>Bacillati</taxon>
        <taxon>Cyanobacteriota</taxon>
        <taxon>Cyanophyceae</taxon>
        <taxon>Nostocales</taxon>
        <taxon>Nostocaceae</taxon>
        <taxon>Nostoc</taxon>
    </lineage>
</organism>
<evidence type="ECO:0000313" key="2">
    <source>
        <dbReference type="Proteomes" id="UP000232003"/>
    </source>
</evidence>
<dbReference type="EMBL" id="CP024785">
    <property type="protein sequence ID" value="AUB38421.1"/>
    <property type="molecule type" value="Genomic_DNA"/>
</dbReference>
<name>A0A2K8SSM1_9NOSO</name>
<proteinExistence type="predicted"/>
<keyword evidence="2" id="KW-1185">Reference proteome</keyword>
<sequence>MLWGGVGSGVLGTFARGLIPCPKGHATRSPKSPHFKIC</sequence>
<gene>
    <name evidence="1" type="ORF">COO91_04391</name>
</gene>